<name>A0AAD5V5W5_9APHY</name>
<dbReference type="AlphaFoldDB" id="A0AAD5V5W5"/>
<protein>
    <submittedName>
        <fullName evidence="1">Uncharacterized protein</fullName>
    </submittedName>
</protein>
<accession>A0AAD5V5W5</accession>
<reference evidence="1" key="1">
    <citation type="submission" date="2022-07" db="EMBL/GenBank/DDBJ databases">
        <title>Genome Sequence of Physisporinus lineatus.</title>
        <authorList>
            <person name="Buettner E."/>
        </authorList>
    </citation>
    <scope>NUCLEOTIDE SEQUENCE</scope>
    <source>
        <strain evidence="1">VT162</strain>
    </source>
</reference>
<gene>
    <name evidence="1" type="ORF">NLI96_g4808</name>
</gene>
<organism evidence="1 2">
    <name type="scientific">Meripilus lineatus</name>
    <dbReference type="NCBI Taxonomy" id="2056292"/>
    <lineage>
        <taxon>Eukaryota</taxon>
        <taxon>Fungi</taxon>
        <taxon>Dikarya</taxon>
        <taxon>Basidiomycota</taxon>
        <taxon>Agaricomycotina</taxon>
        <taxon>Agaricomycetes</taxon>
        <taxon>Polyporales</taxon>
        <taxon>Meripilaceae</taxon>
        <taxon>Meripilus</taxon>
    </lineage>
</organism>
<dbReference type="EMBL" id="JANAWD010000146">
    <property type="protein sequence ID" value="KAJ3485643.1"/>
    <property type="molecule type" value="Genomic_DNA"/>
</dbReference>
<evidence type="ECO:0000313" key="1">
    <source>
        <dbReference type="EMBL" id="KAJ3485643.1"/>
    </source>
</evidence>
<dbReference type="Proteomes" id="UP001212997">
    <property type="component" value="Unassembled WGS sequence"/>
</dbReference>
<keyword evidence="2" id="KW-1185">Reference proteome</keyword>
<evidence type="ECO:0000313" key="2">
    <source>
        <dbReference type="Proteomes" id="UP001212997"/>
    </source>
</evidence>
<sequence>MVLQSLLRIKDDLLTKGVNEESICVWEGILKAQRELAVINPVEHLPSLLNTLHCMADANKDFGNVEESVKHAMEAVEVCLQLDTLGDIIHTVQLAEDLDKAARYLCESRGSVHDIRVLREAVDVWRRLQVAAPTVEEYIRPLTRALHRLADGLSQFGDSTGAARCRLEAAAWWRKLLIQDSNEYSAHLARTREERADWASQNQLHVMTFEWQCMAVDVWRHLTIHDADQYVGPLTVALNKLADICLRHYNPAVAIKYRVEVVDWWRNLVAQDSNKYTSHFALALEETGEWAFQNGFYTEANECRREAADLHIELKK</sequence>
<comment type="caution">
    <text evidence="1">The sequence shown here is derived from an EMBL/GenBank/DDBJ whole genome shotgun (WGS) entry which is preliminary data.</text>
</comment>
<proteinExistence type="predicted"/>